<proteinExistence type="predicted"/>
<evidence type="ECO:0000313" key="3">
    <source>
        <dbReference type="EMBL" id="MCE7010294.1"/>
    </source>
</evidence>
<evidence type="ECO:0000259" key="2">
    <source>
        <dbReference type="Pfam" id="PF21320"/>
    </source>
</evidence>
<dbReference type="GO" id="GO:0032259">
    <property type="term" value="P:methylation"/>
    <property type="evidence" value="ECO:0007669"/>
    <property type="project" value="UniProtKB-KW"/>
</dbReference>
<feature type="domain" description="S-adenosylmethionine-dependent methyltransferase Rv2258c-like winged HTH" evidence="2">
    <location>
        <begin position="22"/>
        <end position="93"/>
    </location>
</feature>
<evidence type="ECO:0000259" key="1">
    <source>
        <dbReference type="Pfam" id="PF13847"/>
    </source>
</evidence>
<dbReference type="Pfam" id="PF13847">
    <property type="entry name" value="Methyltransf_31"/>
    <property type="match status" value="1"/>
</dbReference>
<dbReference type="EMBL" id="JAJVCN010000004">
    <property type="protein sequence ID" value="MCE7010294.1"/>
    <property type="molecule type" value="Genomic_DNA"/>
</dbReference>
<reference evidence="3 4" key="1">
    <citation type="submission" date="2021-12" db="EMBL/GenBank/DDBJ databases">
        <title>Genome sequence of Kibdelosporangium philippinense ATCC 49844.</title>
        <authorList>
            <person name="Fedorov E.A."/>
            <person name="Omeragic M."/>
            <person name="Shalygina K.F."/>
            <person name="Maclea K.S."/>
        </authorList>
    </citation>
    <scope>NUCLEOTIDE SEQUENCE [LARGE SCALE GENOMIC DNA]</scope>
    <source>
        <strain evidence="3 4">ATCC 49844</strain>
    </source>
</reference>
<dbReference type="Gene3D" id="3.40.50.150">
    <property type="entry name" value="Vaccinia Virus protein VP39"/>
    <property type="match status" value="1"/>
</dbReference>
<sequence>MAEDSVSEFLTRVVEDSGAAFAGVSTSIGIRLGLYQAMAGAGPITAEQLADRTGLVERYVVEWLAAQVAGRYVDFDPESTSYILPEAHAAVLADPTSPAYAAGWFTMLKSLYATEDALVDAFQTGSGVGWQDHGPELFEGVAAFYRPGYVASLISEWLPALPGVVEKLRDGVSVADVGCGFGHSTVLMAQAFPLSSFVGYDFHEPSIVNARKYADGVLNLRFQKASAQDFPGPSYDLITFFDCLHDLGDPVGALRQVARTLADDGVCMVVEPNVSANVLENRNPIGRAFTATSVSLCLPAALAQNGPHALGNHAGEEKLREIAAEAGLTGWKLAVETPTNRIYAITR</sequence>
<dbReference type="CDD" id="cd02440">
    <property type="entry name" value="AdoMet_MTases"/>
    <property type="match status" value="1"/>
</dbReference>
<dbReference type="InterPro" id="IPR048711">
    <property type="entry name" value="WHD_Rv2258c"/>
</dbReference>
<keyword evidence="4" id="KW-1185">Reference proteome</keyword>
<dbReference type="SUPFAM" id="SSF46785">
    <property type="entry name" value="Winged helix' DNA-binding domain"/>
    <property type="match status" value="1"/>
</dbReference>
<dbReference type="GO" id="GO:0008168">
    <property type="term" value="F:methyltransferase activity"/>
    <property type="evidence" value="ECO:0007669"/>
    <property type="project" value="UniProtKB-KW"/>
</dbReference>
<dbReference type="PANTHER" id="PTHR45128">
    <property type="entry name" value="METHYLTRANSFERASE TYPE 11"/>
    <property type="match status" value="1"/>
</dbReference>
<dbReference type="Proteomes" id="UP001521150">
    <property type="component" value="Unassembled WGS sequence"/>
</dbReference>
<feature type="domain" description="Methyltransferase" evidence="1">
    <location>
        <begin position="169"/>
        <end position="279"/>
    </location>
</feature>
<keyword evidence="3" id="KW-0808">Transferase</keyword>
<dbReference type="SUPFAM" id="SSF53335">
    <property type="entry name" value="S-adenosyl-L-methionine-dependent methyltransferases"/>
    <property type="match status" value="1"/>
</dbReference>
<dbReference type="InterPro" id="IPR029063">
    <property type="entry name" value="SAM-dependent_MTases_sf"/>
</dbReference>
<organism evidence="3 4">
    <name type="scientific">Kibdelosporangium philippinense</name>
    <dbReference type="NCBI Taxonomy" id="211113"/>
    <lineage>
        <taxon>Bacteria</taxon>
        <taxon>Bacillati</taxon>
        <taxon>Actinomycetota</taxon>
        <taxon>Actinomycetes</taxon>
        <taxon>Pseudonocardiales</taxon>
        <taxon>Pseudonocardiaceae</taxon>
        <taxon>Kibdelosporangium</taxon>
    </lineage>
</organism>
<dbReference type="InterPro" id="IPR025714">
    <property type="entry name" value="Methyltranfer_dom"/>
</dbReference>
<dbReference type="Pfam" id="PF21320">
    <property type="entry name" value="WHD_Rv2258c"/>
    <property type="match status" value="1"/>
</dbReference>
<gene>
    <name evidence="3" type="ORF">LWC34_46945</name>
</gene>
<dbReference type="RefSeq" id="WP_233731884.1">
    <property type="nucleotide sequence ID" value="NZ_JAJVCN010000004.1"/>
</dbReference>
<evidence type="ECO:0000313" key="4">
    <source>
        <dbReference type="Proteomes" id="UP001521150"/>
    </source>
</evidence>
<accession>A0ABS8ZRB0</accession>
<dbReference type="InterPro" id="IPR036390">
    <property type="entry name" value="WH_DNA-bd_sf"/>
</dbReference>
<keyword evidence="3" id="KW-0489">Methyltransferase</keyword>
<dbReference type="PANTHER" id="PTHR45128:SF2">
    <property type="entry name" value="METHYLTRANSFERASE DOMAIN-CONTAINING PROTEIN"/>
    <property type="match status" value="1"/>
</dbReference>
<protein>
    <submittedName>
        <fullName evidence="3">Class I SAM-dependent methyltransferase</fullName>
    </submittedName>
</protein>
<name>A0ABS8ZRB0_9PSEU</name>
<dbReference type="InterPro" id="IPR053173">
    <property type="entry name" value="SAM-binding_MTase"/>
</dbReference>
<comment type="caution">
    <text evidence="3">The sequence shown here is derived from an EMBL/GenBank/DDBJ whole genome shotgun (WGS) entry which is preliminary data.</text>
</comment>